<reference evidence="1" key="1">
    <citation type="submission" date="2020-11" db="EMBL/GenBank/DDBJ databases">
        <authorList>
            <consortium name="DOE Joint Genome Institute"/>
            <person name="Ahrendt S."/>
            <person name="Riley R."/>
            <person name="Andreopoulos W."/>
            <person name="Labutti K."/>
            <person name="Pangilinan J."/>
            <person name="Ruiz-Duenas F.J."/>
            <person name="Barrasa J.M."/>
            <person name="Sanchez-Garcia M."/>
            <person name="Camarero S."/>
            <person name="Miyauchi S."/>
            <person name="Serrano A."/>
            <person name="Linde D."/>
            <person name="Babiker R."/>
            <person name="Drula E."/>
            <person name="Ayuso-Fernandez I."/>
            <person name="Pacheco R."/>
            <person name="Padilla G."/>
            <person name="Ferreira P."/>
            <person name="Barriuso J."/>
            <person name="Kellner H."/>
            <person name="Castanera R."/>
            <person name="Alfaro M."/>
            <person name="Ramirez L."/>
            <person name="Pisabarro A.G."/>
            <person name="Kuo A."/>
            <person name="Tritt A."/>
            <person name="Lipzen A."/>
            <person name="He G."/>
            <person name="Yan M."/>
            <person name="Ng V."/>
            <person name="Cullen D."/>
            <person name="Martin F."/>
            <person name="Rosso M.-N."/>
            <person name="Henrissat B."/>
            <person name="Hibbett D."/>
            <person name="Martinez A.T."/>
            <person name="Grigoriev I.V."/>
        </authorList>
    </citation>
    <scope>NUCLEOTIDE SEQUENCE</scope>
    <source>
        <strain evidence="1">CBS 506.95</strain>
    </source>
</reference>
<evidence type="ECO:0008006" key="3">
    <source>
        <dbReference type="Google" id="ProtNLM"/>
    </source>
</evidence>
<protein>
    <recommendedName>
        <fullName evidence="3">F-box domain-containing protein</fullName>
    </recommendedName>
</protein>
<accession>A0A9P6JM07</accession>
<proteinExistence type="predicted"/>
<organism evidence="1 2">
    <name type="scientific">Crepidotus variabilis</name>
    <dbReference type="NCBI Taxonomy" id="179855"/>
    <lineage>
        <taxon>Eukaryota</taxon>
        <taxon>Fungi</taxon>
        <taxon>Dikarya</taxon>
        <taxon>Basidiomycota</taxon>
        <taxon>Agaricomycotina</taxon>
        <taxon>Agaricomycetes</taxon>
        <taxon>Agaricomycetidae</taxon>
        <taxon>Agaricales</taxon>
        <taxon>Agaricineae</taxon>
        <taxon>Crepidotaceae</taxon>
        <taxon>Crepidotus</taxon>
    </lineage>
</organism>
<dbReference type="Proteomes" id="UP000807306">
    <property type="component" value="Unassembled WGS sequence"/>
</dbReference>
<evidence type="ECO:0000313" key="2">
    <source>
        <dbReference type="Proteomes" id="UP000807306"/>
    </source>
</evidence>
<evidence type="ECO:0000313" key="1">
    <source>
        <dbReference type="EMBL" id="KAF9525393.1"/>
    </source>
</evidence>
<keyword evidence="2" id="KW-1185">Reference proteome</keyword>
<dbReference type="OrthoDB" id="3048627at2759"/>
<name>A0A9P6JM07_9AGAR</name>
<comment type="caution">
    <text evidence="1">The sequence shown here is derived from an EMBL/GenBank/DDBJ whole genome shotgun (WGS) entry which is preliminary data.</text>
</comment>
<gene>
    <name evidence="1" type="ORF">CPB83DRAFT_909158</name>
</gene>
<sequence>MSTLQYLPNEILGLIFEHLYLLNRQPIADPQDTREMDWECANFKSPDLFPWVLFRVCQRWGYIAAHYPHFWTRLAFDLASPEALPLAAFEWSKDYLFEVLVFDSRSLETPQTSEMVTGAISGLSMDERASLERKIVQAITMALYPHLPRCTSLEYDVKYGSSLPYIPSLLHHDPNLLNSIKLKYTTTNILGPRHLNSSTHLEKAVTLMPFKSIDAVSLPIEAFISVGRIDPHIWNTMDRKLTLALYNYQFCSKASSQNSGTASIAEFLRYFTSLTRVCSLTLRNLSVRSLPELAISDSEPDIQLQPNDWTYGFVQFENLSKKFLEILLEGCEIFSDTGAIKNCKLPKNSNYLNIMELSLYDLPRDAKPGRVVKDYGGSTIQFHSCHYLDNQVFQLLAGRQCNLFKSLHLVDCDGYSIRALKDLVIARGELAGTTDDSNSGVYYDTPMESMLLDGNGPKLSPADIQWFSLHLESFYCS</sequence>
<dbReference type="AlphaFoldDB" id="A0A9P6JM07"/>
<dbReference type="EMBL" id="MU157884">
    <property type="protein sequence ID" value="KAF9525393.1"/>
    <property type="molecule type" value="Genomic_DNA"/>
</dbReference>